<evidence type="ECO:0000313" key="2">
    <source>
        <dbReference type="Proteomes" id="UP001064489"/>
    </source>
</evidence>
<accession>A0AAD5JHW9</accession>
<sequence length="164" mass="17970">MAGDLGPIETDYKRLRMSFTMADQTCILQGLYRSELAPMSNKELSQLTGNILFLHMGTAAPIQVPPSEKIPADLLAILAEFSSIFEEPTQLPPSRHHDHRIPLLPDQPPVNPNLLLTEGLESGYGPFKVSRSVAVPGPGLDPDFANPKNFISGQRVKDQDDVVL</sequence>
<comment type="caution">
    <text evidence="1">The sequence shown here is derived from an EMBL/GenBank/DDBJ whole genome shotgun (WGS) entry which is preliminary data.</text>
</comment>
<protein>
    <submittedName>
        <fullName evidence="1">Uncharacterized protein</fullName>
    </submittedName>
</protein>
<reference evidence="1" key="2">
    <citation type="submission" date="2023-02" db="EMBL/GenBank/DDBJ databases">
        <authorList>
            <person name="Swenson N.G."/>
            <person name="Wegrzyn J.L."/>
            <person name="Mcevoy S.L."/>
        </authorList>
    </citation>
    <scope>NUCLEOTIDE SEQUENCE</scope>
    <source>
        <strain evidence="1">91603</strain>
        <tissue evidence="1">Leaf</tissue>
    </source>
</reference>
<name>A0AAD5JHW9_ACENE</name>
<keyword evidence="2" id="KW-1185">Reference proteome</keyword>
<proteinExistence type="predicted"/>
<organism evidence="1 2">
    <name type="scientific">Acer negundo</name>
    <name type="common">Box elder</name>
    <dbReference type="NCBI Taxonomy" id="4023"/>
    <lineage>
        <taxon>Eukaryota</taxon>
        <taxon>Viridiplantae</taxon>
        <taxon>Streptophyta</taxon>
        <taxon>Embryophyta</taxon>
        <taxon>Tracheophyta</taxon>
        <taxon>Spermatophyta</taxon>
        <taxon>Magnoliopsida</taxon>
        <taxon>eudicotyledons</taxon>
        <taxon>Gunneridae</taxon>
        <taxon>Pentapetalae</taxon>
        <taxon>rosids</taxon>
        <taxon>malvids</taxon>
        <taxon>Sapindales</taxon>
        <taxon>Sapindaceae</taxon>
        <taxon>Hippocastanoideae</taxon>
        <taxon>Acereae</taxon>
        <taxon>Acer</taxon>
    </lineage>
</organism>
<dbReference type="AlphaFoldDB" id="A0AAD5JHW9"/>
<reference evidence="1" key="1">
    <citation type="journal article" date="2022" name="Plant J.">
        <title>Strategies of tolerance reflected in two North American maple genomes.</title>
        <authorList>
            <person name="McEvoy S.L."/>
            <person name="Sezen U.U."/>
            <person name="Trouern-Trend A."/>
            <person name="McMahon S.M."/>
            <person name="Schaberg P.G."/>
            <person name="Yang J."/>
            <person name="Wegrzyn J.L."/>
            <person name="Swenson N.G."/>
        </authorList>
    </citation>
    <scope>NUCLEOTIDE SEQUENCE</scope>
    <source>
        <strain evidence="1">91603</strain>
    </source>
</reference>
<gene>
    <name evidence="1" type="ORF">LWI28_014497</name>
</gene>
<dbReference type="Proteomes" id="UP001064489">
    <property type="component" value="Chromosome 9"/>
</dbReference>
<evidence type="ECO:0000313" key="1">
    <source>
        <dbReference type="EMBL" id="KAI9200883.1"/>
    </source>
</evidence>
<dbReference type="EMBL" id="JAJSOW010000001">
    <property type="protein sequence ID" value="KAI9200883.1"/>
    <property type="molecule type" value="Genomic_DNA"/>
</dbReference>